<feature type="region of interest" description="Disordered" evidence="1">
    <location>
        <begin position="1"/>
        <end position="42"/>
    </location>
</feature>
<comment type="caution">
    <text evidence="3">The sequence shown here is derived from an EMBL/GenBank/DDBJ whole genome shotgun (WGS) entry which is preliminary data.</text>
</comment>
<dbReference type="EMBL" id="JAPWDQ010000008">
    <property type="protein sequence ID" value="KAJ5483041.1"/>
    <property type="molecule type" value="Genomic_DNA"/>
</dbReference>
<sequence>MPSSQMVLAEQHQRPPKPKVAKDKAVFQPGPIQGELRYPPHEDRTPFLEEEHRKAKLTPYGNIADYPRHIPYQSEKKTFLTQTGRDCFHVFQYTFQRPGVDAEPWTVTWDYNIGLVRTTHLFKCLGHAKTAPARVLNNNLGLREISHSITGGSLAAQGYWMPFEAAKAIAATFCWEIRFLLTPIFGLDFPELCVPPDDHFNFNRMIIDPRIVQEAAELSRRYRLLERLPTTQEPSPLPPRHLPILQNQFTRPVLILNAEQWDSSSVSSRVARHRYDDSASSMRGSSSEPYSGSPHSPAHHGFTPINRPPSSHPALSESRSLLNEASARRLGALTLRLDGSDSDAESVPVPRSNPPRRKSDMINMAGVGRDSADADSELGDDLSTSPDDSTLMDEEENEDDEEYRGPRHARSSLKYDAVRDTSVTKRYPSRNGNGNGNSNGNGNGNDHADEEPQITPPSIRIGREIRAAHALLHMHMQRASCRNSDDDSDKNNERSLEQSAPEYSLASSNPRSRKRRRVSI</sequence>
<dbReference type="RefSeq" id="XP_056789013.1">
    <property type="nucleotide sequence ID" value="XM_056936089.1"/>
</dbReference>
<evidence type="ECO:0000313" key="3">
    <source>
        <dbReference type="EMBL" id="KAJ5483041.1"/>
    </source>
</evidence>
<dbReference type="Gene3D" id="3.10.260.10">
    <property type="entry name" value="Transcription regulator HTH, APSES-type DNA-binding domain"/>
    <property type="match status" value="1"/>
</dbReference>
<feature type="compositionally biased region" description="Basic and acidic residues" evidence="1">
    <location>
        <begin position="483"/>
        <end position="496"/>
    </location>
</feature>
<reference evidence="3" key="2">
    <citation type="journal article" date="2023" name="IMA Fungus">
        <title>Comparative genomic study of the Penicillium genus elucidates a diverse pangenome and 15 lateral gene transfer events.</title>
        <authorList>
            <person name="Petersen C."/>
            <person name="Sorensen T."/>
            <person name="Nielsen M.R."/>
            <person name="Sondergaard T.E."/>
            <person name="Sorensen J.L."/>
            <person name="Fitzpatrick D.A."/>
            <person name="Frisvad J.C."/>
            <person name="Nielsen K.L."/>
        </authorList>
    </citation>
    <scope>NUCLEOTIDE SEQUENCE</scope>
    <source>
        <strain evidence="3">IBT 30728</strain>
    </source>
</reference>
<dbReference type="InterPro" id="IPR036887">
    <property type="entry name" value="HTH_APSES_sf"/>
</dbReference>
<feature type="compositionally biased region" description="Acidic residues" evidence="1">
    <location>
        <begin position="390"/>
        <end position="402"/>
    </location>
</feature>
<accession>A0A9X0BT34</accession>
<dbReference type="Proteomes" id="UP001148312">
    <property type="component" value="Unassembled WGS sequence"/>
</dbReference>
<dbReference type="SUPFAM" id="SSF54616">
    <property type="entry name" value="DNA-binding domain of Mlu1-box binding protein MBP1"/>
    <property type="match status" value="1"/>
</dbReference>
<feature type="region of interest" description="Disordered" evidence="1">
    <location>
        <begin position="336"/>
        <end position="455"/>
    </location>
</feature>
<feature type="domain" description="HTH APSES-type" evidence="2">
    <location>
        <begin position="77"/>
        <end position="196"/>
    </location>
</feature>
<dbReference type="PROSITE" id="PS51299">
    <property type="entry name" value="HTH_APSES"/>
    <property type="match status" value="1"/>
</dbReference>
<feature type="region of interest" description="Disordered" evidence="1">
    <location>
        <begin position="477"/>
        <end position="520"/>
    </location>
</feature>
<dbReference type="InterPro" id="IPR051642">
    <property type="entry name" value="SWI6-like"/>
</dbReference>
<dbReference type="PANTHER" id="PTHR43828">
    <property type="entry name" value="ASPARAGINASE"/>
    <property type="match status" value="1"/>
</dbReference>
<organism evidence="3 4">
    <name type="scientific">Penicillium diatomitis</name>
    <dbReference type="NCBI Taxonomy" id="2819901"/>
    <lineage>
        <taxon>Eukaryota</taxon>
        <taxon>Fungi</taxon>
        <taxon>Dikarya</taxon>
        <taxon>Ascomycota</taxon>
        <taxon>Pezizomycotina</taxon>
        <taxon>Eurotiomycetes</taxon>
        <taxon>Eurotiomycetidae</taxon>
        <taxon>Eurotiales</taxon>
        <taxon>Aspergillaceae</taxon>
        <taxon>Penicillium</taxon>
    </lineage>
</organism>
<reference evidence="3" key="1">
    <citation type="submission" date="2022-12" db="EMBL/GenBank/DDBJ databases">
        <authorList>
            <person name="Petersen C."/>
        </authorList>
    </citation>
    <scope>NUCLEOTIDE SEQUENCE</scope>
    <source>
        <strain evidence="3">IBT 30728</strain>
    </source>
</reference>
<feature type="compositionally biased region" description="Basic residues" evidence="1">
    <location>
        <begin position="511"/>
        <end position="520"/>
    </location>
</feature>
<proteinExistence type="predicted"/>
<evidence type="ECO:0000256" key="1">
    <source>
        <dbReference type="SAM" id="MobiDB-lite"/>
    </source>
</evidence>
<keyword evidence="4" id="KW-1185">Reference proteome</keyword>
<gene>
    <name evidence="3" type="ORF">N7539_006487</name>
</gene>
<evidence type="ECO:0000259" key="2">
    <source>
        <dbReference type="PROSITE" id="PS51299"/>
    </source>
</evidence>
<evidence type="ECO:0000313" key="4">
    <source>
        <dbReference type="Proteomes" id="UP001148312"/>
    </source>
</evidence>
<dbReference type="PANTHER" id="PTHR43828:SF5">
    <property type="entry name" value="TRANSCRIPTIONAL REPRESSOR XBP1"/>
    <property type="match status" value="1"/>
</dbReference>
<feature type="region of interest" description="Disordered" evidence="1">
    <location>
        <begin position="267"/>
        <end position="320"/>
    </location>
</feature>
<protein>
    <recommendedName>
        <fullName evidence="2">HTH APSES-type domain-containing protein</fullName>
    </recommendedName>
</protein>
<dbReference type="InterPro" id="IPR003163">
    <property type="entry name" value="Tscrpt_reg_HTH_APSES-type"/>
</dbReference>
<dbReference type="AlphaFoldDB" id="A0A9X0BT34"/>
<dbReference type="GO" id="GO:0033309">
    <property type="term" value="C:SBF transcription complex"/>
    <property type="evidence" value="ECO:0007669"/>
    <property type="project" value="TreeGrafter"/>
</dbReference>
<feature type="compositionally biased region" description="Low complexity" evidence="1">
    <location>
        <begin position="278"/>
        <end position="296"/>
    </location>
</feature>
<name>A0A9X0BT34_9EURO</name>
<feature type="compositionally biased region" description="Gly residues" evidence="1">
    <location>
        <begin position="433"/>
        <end position="443"/>
    </location>
</feature>
<dbReference type="GO" id="GO:0000981">
    <property type="term" value="F:DNA-binding transcription factor activity, RNA polymerase II-specific"/>
    <property type="evidence" value="ECO:0007669"/>
    <property type="project" value="UniProtKB-ARBA"/>
</dbReference>
<dbReference type="GeneID" id="81626338"/>
<dbReference type="GO" id="GO:0003677">
    <property type="term" value="F:DNA binding"/>
    <property type="evidence" value="ECO:0007669"/>
    <property type="project" value="InterPro"/>
</dbReference>
<dbReference type="GO" id="GO:0030907">
    <property type="term" value="C:MBF transcription complex"/>
    <property type="evidence" value="ECO:0007669"/>
    <property type="project" value="TreeGrafter"/>
</dbReference>